<comment type="catalytic activity">
    <reaction evidence="6">
        <text>N(6)-[(R)-S(8)-aminomethyldihydrolipoyl]-L-lysyl-[protein] + (6S)-5,6,7,8-tetrahydrofolate = N(6)-[(R)-dihydrolipoyl]-L-lysyl-[protein] + (6R)-5,10-methylene-5,6,7,8-tetrahydrofolate + NH4(+)</text>
        <dbReference type="Rhea" id="RHEA:16945"/>
        <dbReference type="Rhea" id="RHEA-COMP:10475"/>
        <dbReference type="Rhea" id="RHEA-COMP:10492"/>
        <dbReference type="ChEBI" id="CHEBI:15636"/>
        <dbReference type="ChEBI" id="CHEBI:28938"/>
        <dbReference type="ChEBI" id="CHEBI:57453"/>
        <dbReference type="ChEBI" id="CHEBI:83100"/>
        <dbReference type="ChEBI" id="CHEBI:83143"/>
        <dbReference type="EC" id="2.1.2.10"/>
    </reaction>
</comment>
<dbReference type="GO" id="GO:0008483">
    <property type="term" value="F:transaminase activity"/>
    <property type="evidence" value="ECO:0007669"/>
    <property type="project" value="UniProtKB-KW"/>
</dbReference>
<proteinExistence type="inferred from homology"/>
<dbReference type="InterPro" id="IPR006223">
    <property type="entry name" value="GcvT"/>
</dbReference>
<evidence type="ECO:0000256" key="7">
    <source>
        <dbReference type="PIRSR" id="PIRSR006487-1"/>
    </source>
</evidence>
<dbReference type="Gene3D" id="3.30.70.1400">
    <property type="entry name" value="Aminomethyltransferase beta-barrel domains"/>
    <property type="match status" value="1"/>
</dbReference>
<dbReference type="GO" id="GO:0032259">
    <property type="term" value="P:methylation"/>
    <property type="evidence" value="ECO:0007669"/>
    <property type="project" value="UniProtKB-KW"/>
</dbReference>
<dbReference type="Pfam" id="PF08669">
    <property type="entry name" value="GCV_T_C"/>
    <property type="match status" value="1"/>
</dbReference>
<name>A0A4Y9PE22_9BRAD</name>
<evidence type="ECO:0000256" key="6">
    <source>
        <dbReference type="ARBA" id="ARBA00047665"/>
    </source>
</evidence>
<organism evidence="10 11">
    <name type="scientific">Bradyrhizobium frederickii</name>
    <dbReference type="NCBI Taxonomy" id="2560054"/>
    <lineage>
        <taxon>Bacteria</taxon>
        <taxon>Pseudomonadati</taxon>
        <taxon>Pseudomonadota</taxon>
        <taxon>Alphaproteobacteria</taxon>
        <taxon>Hyphomicrobiales</taxon>
        <taxon>Nitrobacteraceae</taxon>
        <taxon>Bradyrhizobium</taxon>
    </lineage>
</organism>
<dbReference type="Pfam" id="PF01571">
    <property type="entry name" value="GCV_T"/>
    <property type="match status" value="1"/>
</dbReference>
<dbReference type="SUPFAM" id="SSF101790">
    <property type="entry name" value="Aminomethyltransferase beta-barrel domain"/>
    <property type="match status" value="1"/>
</dbReference>
<dbReference type="InterPro" id="IPR027266">
    <property type="entry name" value="TrmE/GcvT-like"/>
</dbReference>
<feature type="domain" description="GCVT N-terminal" evidence="8">
    <location>
        <begin position="15"/>
        <end position="269"/>
    </location>
</feature>
<dbReference type="Gene3D" id="4.10.1250.10">
    <property type="entry name" value="Aminomethyltransferase fragment"/>
    <property type="match status" value="1"/>
</dbReference>
<dbReference type="NCBIfam" id="TIGR00528">
    <property type="entry name" value="gcvT"/>
    <property type="match status" value="1"/>
</dbReference>
<dbReference type="GO" id="GO:0006546">
    <property type="term" value="P:glycine catabolic process"/>
    <property type="evidence" value="ECO:0007669"/>
    <property type="project" value="InterPro"/>
</dbReference>
<evidence type="ECO:0000256" key="2">
    <source>
        <dbReference type="ARBA" id="ARBA00012616"/>
    </source>
</evidence>
<dbReference type="Proteomes" id="UP000297700">
    <property type="component" value="Unassembled WGS sequence"/>
</dbReference>
<evidence type="ECO:0000313" key="10">
    <source>
        <dbReference type="EMBL" id="TFV77808.1"/>
    </source>
</evidence>
<dbReference type="PANTHER" id="PTHR43757:SF2">
    <property type="entry name" value="AMINOMETHYLTRANSFERASE, MITOCHONDRIAL"/>
    <property type="match status" value="1"/>
</dbReference>
<evidence type="ECO:0000259" key="9">
    <source>
        <dbReference type="Pfam" id="PF08669"/>
    </source>
</evidence>
<dbReference type="GO" id="GO:0004047">
    <property type="term" value="F:aminomethyltransferase activity"/>
    <property type="evidence" value="ECO:0007669"/>
    <property type="project" value="UniProtKB-EC"/>
</dbReference>
<protein>
    <recommendedName>
        <fullName evidence="2">aminomethyltransferase</fullName>
        <ecNumber evidence="2">2.1.2.10</ecNumber>
    </recommendedName>
    <alternativeName>
        <fullName evidence="5">Glycine cleavage system T protein</fullName>
    </alternativeName>
</protein>
<dbReference type="NCBIfam" id="NF001567">
    <property type="entry name" value="PRK00389.1"/>
    <property type="match status" value="1"/>
</dbReference>
<dbReference type="InterPro" id="IPR013977">
    <property type="entry name" value="GcvT_C"/>
</dbReference>
<dbReference type="PIRSF" id="PIRSF006487">
    <property type="entry name" value="GcvT"/>
    <property type="match status" value="1"/>
</dbReference>
<accession>A0A4Y9PE22</accession>
<dbReference type="PANTHER" id="PTHR43757">
    <property type="entry name" value="AMINOMETHYLTRANSFERASE"/>
    <property type="match status" value="1"/>
</dbReference>
<dbReference type="Gene3D" id="2.40.30.110">
    <property type="entry name" value="Aminomethyltransferase beta-barrel domains"/>
    <property type="match status" value="1"/>
</dbReference>
<evidence type="ECO:0000256" key="3">
    <source>
        <dbReference type="ARBA" id="ARBA00022576"/>
    </source>
</evidence>
<dbReference type="InterPro" id="IPR028896">
    <property type="entry name" value="GcvT/YgfZ/DmdA"/>
</dbReference>
<comment type="caution">
    <text evidence="10">The sequence shown here is derived from an EMBL/GenBank/DDBJ whole genome shotgun (WGS) entry which is preliminary data.</text>
</comment>
<sequence>MPVPDDQKSLRHTPLHALHVSLGGKMVPFAGYDMPVQYPAGVLKEHLHTRAAAGLFDVSHMGQIALRPKSGKVEDAARALERLVPQDIVAIAPNRQRYAQFTNKDGGILDDLMVANFGDHLFLVVNAACKDADEAHLRANLSGDCVIDPLADRALIALQGPKAETVLATLCATAPSMKFMDAGPHEVAGIKCFVSRSGYTGEDGFEISAPASDAERLAKMLLDNPDVLPIGLGARDSLRLEAGLCLYGHDIDTATTPVEAALEWSVQKSRRSGGARAGGFPGAEKILAHFDNGATRRRVGLRAEGRAPVREGALLFAGADAGEPIGQVTSGGFGPSLNAPVAMGYVPTKLSALGTKLFAEVRGQRLPLAVAAMPFVKNTYKR</sequence>
<reference evidence="10 11" key="1">
    <citation type="submission" date="2019-03" db="EMBL/GenBank/DDBJ databases">
        <title>Bradyrhizobium strains diversity.</title>
        <authorList>
            <person name="Urquiaga M.C.O."/>
            <person name="Hungria M."/>
            <person name="Delamuta J.R.M."/>
            <person name="Klepa M.S."/>
        </authorList>
    </citation>
    <scope>NUCLEOTIDE SEQUENCE [LARGE SCALE GENOMIC DNA]</scope>
    <source>
        <strain evidence="10 11">CNPSo 3426</strain>
    </source>
</reference>
<comment type="similarity">
    <text evidence="1">Belongs to the GcvT family.</text>
</comment>
<dbReference type="InterPro" id="IPR006222">
    <property type="entry name" value="GCVT_N"/>
</dbReference>
<keyword evidence="3" id="KW-0032">Aminotransferase</keyword>
<keyword evidence="4 10" id="KW-0808">Transferase</keyword>
<keyword evidence="10" id="KW-0489">Methyltransferase</keyword>
<dbReference type="FunFam" id="3.30.70.1400:FF:000007">
    <property type="entry name" value="Glycine cleavage system aminomethyltransferase T"/>
    <property type="match status" value="1"/>
</dbReference>
<evidence type="ECO:0000256" key="5">
    <source>
        <dbReference type="ARBA" id="ARBA00031395"/>
    </source>
</evidence>
<dbReference type="Gene3D" id="3.30.1360.120">
    <property type="entry name" value="Probable tRNA modification gtpase trme, domain 1"/>
    <property type="match status" value="1"/>
</dbReference>
<evidence type="ECO:0000256" key="4">
    <source>
        <dbReference type="ARBA" id="ARBA00022679"/>
    </source>
</evidence>
<feature type="domain" description="Aminomethyltransferase C-terminal" evidence="9">
    <location>
        <begin position="296"/>
        <end position="377"/>
    </location>
</feature>
<dbReference type="EC" id="2.1.2.10" evidence="2"/>
<dbReference type="SUPFAM" id="SSF103025">
    <property type="entry name" value="Folate-binding domain"/>
    <property type="match status" value="1"/>
</dbReference>
<feature type="binding site" evidence="7">
    <location>
        <position position="206"/>
    </location>
    <ligand>
        <name>substrate</name>
    </ligand>
</feature>
<gene>
    <name evidence="10" type="primary">gcvT</name>
    <name evidence="10" type="ORF">E4K64_08175</name>
</gene>
<dbReference type="NCBIfam" id="NF010093">
    <property type="entry name" value="PRK13579.1"/>
    <property type="match status" value="1"/>
</dbReference>
<evidence type="ECO:0000313" key="11">
    <source>
        <dbReference type="Proteomes" id="UP000297700"/>
    </source>
</evidence>
<dbReference type="RefSeq" id="WP_135163065.1">
    <property type="nucleotide sequence ID" value="NZ_SPQS01000004.1"/>
</dbReference>
<dbReference type="GO" id="GO:0008168">
    <property type="term" value="F:methyltransferase activity"/>
    <property type="evidence" value="ECO:0007669"/>
    <property type="project" value="UniProtKB-KW"/>
</dbReference>
<dbReference type="GO" id="GO:0005960">
    <property type="term" value="C:glycine cleavage complex"/>
    <property type="evidence" value="ECO:0007669"/>
    <property type="project" value="InterPro"/>
</dbReference>
<dbReference type="InterPro" id="IPR029043">
    <property type="entry name" value="GcvT/YgfZ_C"/>
</dbReference>
<evidence type="ECO:0000256" key="1">
    <source>
        <dbReference type="ARBA" id="ARBA00008609"/>
    </source>
</evidence>
<evidence type="ECO:0000259" key="8">
    <source>
        <dbReference type="Pfam" id="PF01571"/>
    </source>
</evidence>
<dbReference type="AlphaFoldDB" id="A0A4Y9PE22"/>
<dbReference type="EMBL" id="SPQS01000004">
    <property type="protein sequence ID" value="TFV77808.1"/>
    <property type="molecule type" value="Genomic_DNA"/>
</dbReference>